<dbReference type="AlphaFoldDB" id="A0A1D1VT40"/>
<evidence type="ECO:0000313" key="2">
    <source>
        <dbReference type="Proteomes" id="UP000186922"/>
    </source>
</evidence>
<dbReference type="Proteomes" id="UP000186922">
    <property type="component" value="Unassembled WGS sequence"/>
</dbReference>
<gene>
    <name evidence="1" type="primary">RvY_14379-1</name>
    <name evidence="1" type="synonym">RvY_14379.1</name>
    <name evidence="1" type="ORF">RvY_14379</name>
</gene>
<dbReference type="EMBL" id="BDGG01000010">
    <property type="protein sequence ID" value="GAV04036.1"/>
    <property type="molecule type" value="Genomic_DNA"/>
</dbReference>
<accession>A0A1D1VT40</accession>
<proteinExistence type="predicted"/>
<comment type="caution">
    <text evidence="1">The sequence shown here is derived from an EMBL/GenBank/DDBJ whole genome shotgun (WGS) entry which is preliminary data.</text>
</comment>
<protein>
    <submittedName>
        <fullName evidence="1">Uncharacterized protein</fullName>
    </submittedName>
</protein>
<name>A0A1D1VT40_RAMVA</name>
<reference evidence="1 2" key="1">
    <citation type="journal article" date="2016" name="Nat. Commun.">
        <title>Extremotolerant tardigrade genome and improved radiotolerance of human cultured cells by tardigrade-unique protein.</title>
        <authorList>
            <person name="Hashimoto T."/>
            <person name="Horikawa D.D."/>
            <person name="Saito Y."/>
            <person name="Kuwahara H."/>
            <person name="Kozuka-Hata H."/>
            <person name="Shin-I T."/>
            <person name="Minakuchi Y."/>
            <person name="Ohishi K."/>
            <person name="Motoyama A."/>
            <person name="Aizu T."/>
            <person name="Enomoto A."/>
            <person name="Kondo K."/>
            <person name="Tanaka S."/>
            <person name="Hara Y."/>
            <person name="Koshikawa S."/>
            <person name="Sagara H."/>
            <person name="Miura T."/>
            <person name="Yokobori S."/>
            <person name="Miyagawa K."/>
            <person name="Suzuki Y."/>
            <person name="Kubo T."/>
            <person name="Oyama M."/>
            <person name="Kohara Y."/>
            <person name="Fujiyama A."/>
            <person name="Arakawa K."/>
            <person name="Katayama T."/>
            <person name="Toyoda A."/>
            <person name="Kunieda T."/>
        </authorList>
    </citation>
    <scope>NUCLEOTIDE SEQUENCE [LARGE SCALE GENOMIC DNA]</scope>
    <source>
        <strain evidence="1 2">YOKOZUNA-1</strain>
    </source>
</reference>
<evidence type="ECO:0000313" key="1">
    <source>
        <dbReference type="EMBL" id="GAV04036.1"/>
    </source>
</evidence>
<organism evidence="1 2">
    <name type="scientific">Ramazzottius varieornatus</name>
    <name type="common">Water bear</name>
    <name type="synonym">Tardigrade</name>
    <dbReference type="NCBI Taxonomy" id="947166"/>
    <lineage>
        <taxon>Eukaryota</taxon>
        <taxon>Metazoa</taxon>
        <taxon>Ecdysozoa</taxon>
        <taxon>Tardigrada</taxon>
        <taxon>Eutardigrada</taxon>
        <taxon>Parachela</taxon>
        <taxon>Hypsibioidea</taxon>
        <taxon>Ramazzottiidae</taxon>
        <taxon>Ramazzottius</taxon>
    </lineage>
</organism>
<keyword evidence="2" id="KW-1185">Reference proteome</keyword>
<sequence>MDLIGKARTARCGWKTYLSGTGVPRETSADHRQVQYEKIPGQEPPPCAFPEDLEFESTYGTKTAQEPFRRKKSSQP</sequence>